<evidence type="ECO:0000313" key="3">
    <source>
        <dbReference type="EMBL" id="QDB79285.1"/>
    </source>
</evidence>
<keyword evidence="4" id="KW-1185">Reference proteome</keyword>
<dbReference type="Pfam" id="PF10000">
    <property type="entry name" value="ACT_3"/>
    <property type="match status" value="1"/>
</dbReference>
<gene>
    <name evidence="3" type="ORF">FE251_07825</name>
</gene>
<reference evidence="3 4" key="1">
    <citation type="submission" date="2019-05" db="EMBL/GenBank/DDBJ databases">
        <title>Georgenia *** sp. nov., and Georgenia *** sp. nov., isolated from the intestinal contents of plateau pika (Ochotona curzoniae) in the Qinghai-Tibet plateau of China.</title>
        <authorList>
            <person name="Tian Z."/>
        </authorList>
    </citation>
    <scope>NUCLEOTIDE SEQUENCE [LARGE SCALE GENOMIC DNA]</scope>
    <source>
        <strain evidence="3 4">Z294</strain>
    </source>
</reference>
<accession>A0ABX5VRP4</accession>
<dbReference type="PANTHER" id="PTHR39199">
    <property type="entry name" value="BLR5128 PROTEIN"/>
    <property type="match status" value="1"/>
</dbReference>
<dbReference type="RefSeq" id="WP_139948418.1">
    <property type="nucleotide sequence ID" value="NZ_CP040899.1"/>
</dbReference>
<dbReference type="Proteomes" id="UP000313948">
    <property type="component" value="Chromosome"/>
</dbReference>
<feature type="domain" description="CASTOR ACT" evidence="2">
    <location>
        <begin position="68"/>
        <end position="124"/>
    </location>
</feature>
<proteinExistence type="predicted"/>
<dbReference type="InterPro" id="IPR027795">
    <property type="entry name" value="CASTOR_ACT_dom"/>
</dbReference>
<dbReference type="InterPro" id="IPR018717">
    <property type="entry name" value="DUF2241"/>
</dbReference>
<protein>
    <submittedName>
        <fullName evidence="3">ACT domain-containing protein</fullName>
    </submittedName>
</protein>
<sequence length="137" mass="14512">MSGETNLAKLLAGMSPRCRPGRFVFVTVQSGTVDADVLASVVEPEGLSVVIAQDDADRLGLTYDYVAGWITLQVYSALEAVGLTAAVSGALAEADISCNVVAGYNHDHLLVPIDRLDDELDALRRLAVDRTVRSAVP</sequence>
<dbReference type="Pfam" id="PF13840">
    <property type="entry name" value="ACT_7"/>
    <property type="match status" value="1"/>
</dbReference>
<evidence type="ECO:0000313" key="4">
    <source>
        <dbReference type="Proteomes" id="UP000313948"/>
    </source>
</evidence>
<dbReference type="PANTHER" id="PTHR39199:SF1">
    <property type="entry name" value="BLR5128 PROTEIN"/>
    <property type="match status" value="1"/>
</dbReference>
<evidence type="ECO:0000259" key="1">
    <source>
        <dbReference type="Pfam" id="PF10000"/>
    </source>
</evidence>
<feature type="domain" description="DUF2241" evidence="1">
    <location>
        <begin position="2"/>
        <end position="67"/>
    </location>
</feature>
<dbReference type="Gene3D" id="3.30.2130.10">
    <property type="entry name" value="VC0802-like"/>
    <property type="match status" value="1"/>
</dbReference>
<name>A0ABX5VRP4_9MICO</name>
<evidence type="ECO:0000259" key="2">
    <source>
        <dbReference type="Pfam" id="PF13840"/>
    </source>
</evidence>
<organism evidence="3 4">
    <name type="scientific">Georgenia wutianyii</name>
    <dbReference type="NCBI Taxonomy" id="2585135"/>
    <lineage>
        <taxon>Bacteria</taxon>
        <taxon>Bacillati</taxon>
        <taxon>Actinomycetota</taxon>
        <taxon>Actinomycetes</taxon>
        <taxon>Micrococcales</taxon>
        <taxon>Bogoriellaceae</taxon>
        <taxon>Georgenia</taxon>
    </lineage>
</organism>
<dbReference type="EMBL" id="CP040899">
    <property type="protein sequence ID" value="QDB79285.1"/>
    <property type="molecule type" value="Genomic_DNA"/>
</dbReference>
<dbReference type="InterPro" id="IPR045865">
    <property type="entry name" value="ACT-like_dom_sf"/>
</dbReference>
<dbReference type="SUPFAM" id="SSF55021">
    <property type="entry name" value="ACT-like"/>
    <property type="match status" value="2"/>
</dbReference>